<feature type="compositionally biased region" description="Basic residues" evidence="8">
    <location>
        <begin position="686"/>
        <end position="695"/>
    </location>
</feature>
<feature type="compositionally biased region" description="Polar residues" evidence="8">
    <location>
        <begin position="574"/>
        <end position="589"/>
    </location>
</feature>
<dbReference type="Gene3D" id="3.90.70.10">
    <property type="entry name" value="Cysteine proteinases"/>
    <property type="match status" value="1"/>
</dbReference>
<evidence type="ECO:0000256" key="3">
    <source>
        <dbReference type="ARBA" id="ARBA00022670"/>
    </source>
</evidence>
<feature type="compositionally biased region" description="Basic and acidic residues" evidence="8">
    <location>
        <begin position="12"/>
        <end position="24"/>
    </location>
</feature>
<feature type="region of interest" description="Disordered" evidence="8">
    <location>
        <begin position="1"/>
        <end position="24"/>
    </location>
</feature>
<dbReference type="InterPro" id="IPR050164">
    <property type="entry name" value="Peptidase_C19"/>
</dbReference>
<feature type="compositionally biased region" description="Basic and acidic residues" evidence="8">
    <location>
        <begin position="616"/>
        <end position="625"/>
    </location>
</feature>
<evidence type="ECO:0000313" key="11">
    <source>
        <dbReference type="Proteomes" id="UP001497453"/>
    </source>
</evidence>
<evidence type="ECO:0000259" key="9">
    <source>
        <dbReference type="PROSITE" id="PS50235"/>
    </source>
</evidence>
<feature type="compositionally biased region" description="Basic and acidic residues" evidence="8">
    <location>
        <begin position="676"/>
        <end position="685"/>
    </location>
</feature>
<evidence type="ECO:0000256" key="5">
    <source>
        <dbReference type="ARBA" id="ARBA00022801"/>
    </source>
</evidence>
<keyword evidence="4 7" id="KW-0833">Ubl conjugation pathway</keyword>
<gene>
    <name evidence="10" type="ORF">GFSPODELE1_LOCUS3520</name>
</gene>
<dbReference type="Pfam" id="PF00443">
    <property type="entry name" value="UCH"/>
    <property type="match status" value="1"/>
</dbReference>
<dbReference type="EMBL" id="OZ037945">
    <property type="protein sequence ID" value="CAL1701306.1"/>
    <property type="molecule type" value="Genomic_DNA"/>
</dbReference>
<feature type="compositionally biased region" description="Polar residues" evidence="8">
    <location>
        <begin position="75"/>
        <end position="95"/>
    </location>
</feature>
<feature type="region of interest" description="Disordered" evidence="8">
    <location>
        <begin position="429"/>
        <end position="695"/>
    </location>
</feature>
<protein>
    <recommendedName>
        <fullName evidence="7">Ubiquitin carboxyl-terminal hydrolase</fullName>
        <ecNumber evidence="7">3.4.19.12</ecNumber>
    </recommendedName>
</protein>
<keyword evidence="3 7" id="KW-0645">Protease</keyword>
<dbReference type="PROSITE" id="PS00972">
    <property type="entry name" value="USP_1"/>
    <property type="match status" value="1"/>
</dbReference>
<dbReference type="SUPFAM" id="SSF54001">
    <property type="entry name" value="Cysteine proteinases"/>
    <property type="match status" value="1"/>
</dbReference>
<dbReference type="PROSITE" id="PS00973">
    <property type="entry name" value="USP_2"/>
    <property type="match status" value="1"/>
</dbReference>
<evidence type="ECO:0000256" key="7">
    <source>
        <dbReference type="RuleBase" id="RU366025"/>
    </source>
</evidence>
<evidence type="ECO:0000313" key="10">
    <source>
        <dbReference type="EMBL" id="CAL1701306.1"/>
    </source>
</evidence>
<name>A0ABP1D073_9APHY</name>
<dbReference type="EC" id="3.4.19.12" evidence="7"/>
<organism evidence="10 11">
    <name type="scientific">Somion occarium</name>
    <dbReference type="NCBI Taxonomy" id="3059160"/>
    <lineage>
        <taxon>Eukaryota</taxon>
        <taxon>Fungi</taxon>
        <taxon>Dikarya</taxon>
        <taxon>Basidiomycota</taxon>
        <taxon>Agaricomycotina</taxon>
        <taxon>Agaricomycetes</taxon>
        <taxon>Polyporales</taxon>
        <taxon>Cerrenaceae</taxon>
        <taxon>Somion</taxon>
    </lineage>
</organism>
<dbReference type="InterPro" id="IPR018200">
    <property type="entry name" value="USP_CS"/>
</dbReference>
<dbReference type="InterPro" id="IPR028889">
    <property type="entry name" value="USP"/>
</dbReference>
<feature type="compositionally biased region" description="Low complexity" evidence="8">
    <location>
        <begin position="488"/>
        <end position="498"/>
    </location>
</feature>
<proteinExistence type="inferred from homology"/>
<keyword evidence="11" id="KW-1185">Reference proteome</keyword>
<evidence type="ECO:0000256" key="6">
    <source>
        <dbReference type="ARBA" id="ARBA00022807"/>
    </source>
</evidence>
<feature type="region of interest" description="Disordered" evidence="8">
    <location>
        <begin position="55"/>
        <end position="95"/>
    </location>
</feature>
<feature type="compositionally biased region" description="Polar residues" evidence="8">
    <location>
        <begin position="525"/>
        <end position="538"/>
    </location>
</feature>
<dbReference type="InterPro" id="IPR038765">
    <property type="entry name" value="Papain-like_cys_pep_sf"/>
</dbReference>
<feature type="domain" description="USP" evidence="9">
    <location>
        <begin position="115"/>
        <end position="415"/>
    </location>
</feature>
<dbReference type="Proteomes" id="UP001497453">
    <property type="component" value="Chromosome 2"/>
</dbReference>
<keyword evidence="5 7" id="KW-0378">Hydrolase</keyword>
<evidence type="ECO:0000256" key="4">
    <source>
        <dbReference type="ARBA" id="ARBA00022786"/>
    </source>
</evidence>
<dbReference type="PROSITE" id="PS50235">
    <property type="entry name" value="USP_3"/>
    <property type="match status" value="1"/>
</dbReference>
<comment type="similarity">
    <text evidence="2 7">Belongs to the peptidase C19 family.</text>
</comment>
<evidence type="ECO:0000256" key="8">
    <source>
        <dbReference type="SAM" id="MobiDB-lite"/>
    </source>
</evidence>
<sequence>MLASPLYPPATFREDHDTTQYRPAKDIDAFNKLLPPPVEFVEGSSTGTLALGDGKYLPINAPSPAKPSKPEGKSADSSNDAQSTPRSAQSSLATEKSLYSKTIETTWPPNTHMGVGLNNTGNTCFLNSALQCLLHTPPLLRVLIAHNKHDPCRVKKGAFCMSCSLRNLMIESYKKQRSLTPYQITTNLQHIAKHMRRGRQEDSHEFLRYAIDALQKSCLAGYPPKMDHKVAETTWVHKIFGGKLRSRVTCLSCGHNSDTFDSILDLSVDIYGMHSLTEALRKFVAVDHLKGSDKYKCEKCKKHVNADKQFTLNEAPAVLSIHLKRFSPMGRKLSQPIRYDEKISLKSIMSEGSFGPMYTLYGVISHAGGGPNSGHYYAHVKNSHGEWFEMNDDYVSKSSTPTTMKNAYILFYIREKGQALEAAVSSASSQRSVSTPPPAPPLKKASVVSSMKKRKIVESEDEDITPATPSSNVPFIGPRLPSPPPPSSSIIDRSTTPPDAKKQKPNAPDPQSEKLKKKIAAYSKPSPSNALLSLSQYTDDSDDDMGEKVEQAPAVPSKDEEGPASEPSLPPQTPSSASQEPASSVTKSSPAAPVTVNGFTPVPASSFYGSASSKGKGKDRGGFNEKKRKSSDDSDSDDERVRLWAKTPISPVPSSTSGSYRGLNPYSRLKGSNNLSERRDGDRFARGKRKKSFLM</sequence>
<evidence type="ECO:0000256" key="2">
    <source>
        <dbReference type="ARBA" id="ARBA00009085"/>
    </source>
</evidence>
<accession>A0ABP1D073</accession>
<comment type="catalytic activity">
    <reaction evidence="1 7">
        <text>Thiol-dependent hydrolysis of ester, thioester, amide, peptide and isopeptide bonds formed by the C-terminal Gly of ubiquitin (a 76-residue protein attached to proteins as an intracellular targeting signal).</text>
        <dbReference type="EC" id="3.4.19.12"/>
    </reaction>
</comment>
<evidence type="ECO:0000256" key="1">
    <source>
        <dbReference type="ARBA" id="ARBA00000707"/>
    </source>
</evidence>
<keyword evidence="6 7" id="KW-0788">Thiol protease</keyword>
<dbReference type="PANTHER" id="PTHR24006">
    <property type="entry name" value="UBIQUITIN CARBOXYL-TERMINAL HYDROLASE"/>
    <property type="match status" value="1"/>
</dbReference>
<dbReference type="InterPro" id="IPR001394">
    <property type="entry name" value="Peptidase_C19_UCH"/>
</dbReference>
<reference evidence="11" key="1">
    <citation type="submission" date="2024-04" db="EMBL/GenBank/DDBJ databases">
        <authorList>
            <person name="Shaw F."/>
            <person name="Minotto A."/>
        </authorList>
    </citation>
    <scope>NUCLEOTIDE SEQUENCE [LARGE SCALE GENOMIC DNA]</scope>
</reference>
<dbReference type="PANTHER" id="PTHR24006:SF758">
    <property type="entry name" value="UBIQUITIN CARBOXYL-TERMINAL HYDROLASE 36"/>
    <property type="match status" value="1"/>
</dbReference>